<accession>I3YPP3</accession>
<feature type="compositionally biased region" description="Basic and acidic residues" evidence="1">
    <location>
        <begin position="16"/>
        <end position="38"/>
    </location>
</feature>
<dbReference type="KEGG" id="afd:Alfi_2701"/>
<dbReference type="PATRIC" id="fig|679935.3.peg.2618"/>
<evidence type="ECO:0000313" key="3">
    <source>
        <dbReference type="Proteomes" id="UP000006052"/>
    </source>
</evidence>
<dbReference type="STRING" id="679935.Alfi_2701"/>
<sequence>MEQEKPTTPVFSIADEIQRRQKEADERRATWEQKRQRATDLYRDGQNPILAFIDTMKPQQDTDRIKRAEKAAKITAWSNFLSALGTGIVGMATEGYIPKTGTDAPMKMLGKIDEWDKLYNSQNREYQQLRLRALMGQQQGEQQAANMDATAAGQDYTLAQKQYDTLIGNLWKAQQEKEKRADTLDDKMKVEKLRGENNIKAAQVRAAASAAAASARSAAAADKSAVQFLDRDEQTVVRLNPAQESLLYEKGREMGIIPEDGTPTKEPTYTGEKVPQFVFGKLKPAQKAQILRAVYLKLNGVKQKPQAPADLGLLFRPEKRYIAGPVSNDVRKVLETPQAERMREAGYSDQQIINYYLDYE</sequence>
<organism evidence="2 3">
    <name type="scientific">Alistipes finegoldii (strain DSM 17242 / JCM 16770 / CCUG 46020 / CIP 107999 / KCTC 15236 / AHN 2437)</name>
    <dbReference type="NCBI Taxonomy" id="679935"/>
    <lineage>
        <taxon>Bacteria</taxon>
        <taxon>Pseudomonadati</taxon>
        <taxon>Bacteroidota</taxon>
        <taxon>Bacteroidia</taxon>
        <taxon>Bacteroidales</taxon>
        <taxon>Rikenellaceae</taxon>
        <taxon>Alistipes</taxon>
    </lineage>
</organism>
<evidence type="ECO:0000256" key="1">
    <source>
        <dbReference type="SAM" id="MobiDB-lite"/>
    </source>
</evidence>
<evidence type="ECO:0000313" key="2">
    <source>
        <dbReference type="EMBL" id="AFL78961.1"/>
    </source>
</evidence>
<dbReference type="RefSeq" id="WP_014776174.1">
    <property type="nucleotide sequence ID" value="NC_018011.1"/>
</dbReference>
<reference evidence="3" key="1">
    <citation type="journal article" date="2013" name="Stand. Genomic Sci.">
        <title>Complete genome sequence of the bile-resistant pigment-producing anaerobe Alistipes finegoldii type strain (AHN2437(T)).</title>
        <authorList>
            <person name="Mavromatis K."/>
            <person name="Stackebrandt E."/>
            <person name="Munk C."/>
            <person name="Lapidus A."/>
            <person name="Nolan M."/>
            <person name="Lucas S."/>
            <person name="Hammon N."/>
            <person name="Deshpande S."/>
            <person name="Cheng J.F."/>
            <person name="Tapia R."/>
            <person name="Goodwin L.A."/>
            <person name="Pitluck S."/>
            <person name="Liolios K."/>
            <person name="Pagani I."/>
            <person name="Ivanova N."/>
            <person name="Mikhailova N."/>
            <person name="Huntemann M."/>
            <person name="Pati A."/>
            <person name="Chen A."/>
            <person name="Palaniappan K."/>
            <person name="Land M."/>
            <person name="Hauser L."/>
            <person name="Rohde M."/>
            <person name="Gronow S."/>
            <person name="Goker M."/>
            <person name="Detter J.C."/>
            <person name="Bristow J."/>
            <person name="Eisen J.A."/>
            <person name="Markowitz V."/>
            <person name="Hugenholtz P."/>
            <person name="Kyrpides N.C."/>
            <person name="Klenk H.P."/>
            <person name="Woyke T."/>
        </authorList>
    </citation>
    <scope>NUCLEOTIDE SEQUENCE</scope>
    <source>
        <strain evidence="3">DSM 17242 / JCM 16770 / AHN 2437 / CCUG 46020 / CIP 107999</strain>
    </source>
</reference>
<gene>
    <name evidence="2" type="ordered locus">Alfi_2701</name>
</gene>
<feature type="region of interest" description="Disordered" evidence="1">
    <location>
        <begin position="1"/>
        <end position="38"/>
    </location>
</feature>
<dbReference type="EMBL" id="CP003274">
    <property type="protein sequence ID" value="AFL78961.1"/>
    <property type="molecule type" value="Genomic_DNA"/>
</dbReference>
<dbReference type="HOGENOM" id="CLU_768667_0_0_10"/>
<name>I3YPP3_ALIFI</name>
<dbReference type="Proteomes" id="UP000006052">
    <property type="component" value="Chromosome"/>
</dbReference>
<proteinExistence type="predicted"/>
<dbReference type="AlphaFoldDB" id="I3YPP3"/>
<protein>
    <submittedName>
        <fullName evidence="2">Uncharacterized protein</fullName>
    </submittedName>
</protein>